<dbReference type="Proteomes" id="UP000270743">
    <property type="component" value="Unassembled WGS sequence"/>
</dbReference>
<keyword evidence="1" id="KW-1133">Transmembrane helix</keyword>
<proteinExistence type="predicted"/>
<evidence type="ECO:0008006" key="4">
    <source>
        <dbReference type="Google" id="ProtNLM"/>
    </source>
</evidence>
<feature type="transmembrane region" description="Helical" evidence="1">
    <location>
        <begin position="123"/>
        <end position="149"/>
    </location>
</feature>
<dbReference type="AlphaFoldDB" id="A0A3S4CKF5"/>
<accession>A0A3S4CKF5</accession>
<dbReference type="EMBL" id="UZWE01000037">
    <property type="protein sequence ID" value="VDS09581.1"/>
    <property type="molecule type" value="Genomic_DNA"/>
</dbReference>
<keyword evidence="3" id="KW-1185">Reference proteome</keyword>
<feature type="transmembrane region" description="Helical" evidence="1">
    <location>
        <begin position="93"/>
        <end position="111"/>
    </location>
</feature>
<sequence length="213" mass="21081">MTDPRSTDDLIRRLAASSPPAPLSAPLAAGAILGAAALSAGLFLLLAGPRAGLLSALDNPAVLAKVVLPLVLAVAALVLALRSARPGAAVRPWVLAVPVAAALALFAVRLVQTPPAQILPTALGSSAVACLASITALSAPAIILGLALFRRGAALRPALTGALIGLAASGGAAAGYALHCTEDSPLFFTLWYGLAILAGTTAGAVAGRKLLQW</sequence>
<dbReference type="InterPro" id="IPR009495">
    <property type="entry name" value="NrsF"/>
</dbReference>
<reference evidence="2 3" key="1">
    <citation type="submission" date="2018-12" db="EMBL/GenBank/DDBJ databases">
        <authorList>
            <person name="Criscuolo A."/>
        </authorList>
    </citation>
    <scope>NUCLEOTIDE SEQUENCE [LARGE SCALE GENOMIC DNA]</scope>
    <source>
        <strain evidence="2">ACIP1116241</strain>
    </source>
</reference>
<feature type="transmembrane region" description="Helical" evidence="1">
    <location>
        <begin position="62"/>
        <end position="81"/>
    </location>
</feature>
<keyword evidence="1" id="KW-0472">Membrane</keyword>
<protein>
    <recommendedName>
        <fullName evidence="4">DUF1109 domain-containing protein</fullName>
    </recommendedName>
</protein>
<organism evidence="2 3">
    <name type="scientific">Paracoccus haematequi</name>
    <dbReference type="NCBI Taxonomy" id="2491866"/>
    <lineage>
        <taxon>Bacteria</taxon>
        <taxon>Pseudomonadati</taxon>
        <taxon>Pseudomonadota</taxon>
        <taxon>Alphaproteobacteria</taxon>
        <taxon>Rhodobacterales</taxon>
        <taxon>Paracoccaceae</taxon>
        <taxon>Paracoccus</taxon>
    </lineage>
</organism>
<feature type="transmembrane region" description="Helical" evidence="1">
    <location>
        <begin position="21"/>
        <end position="47"/>
    </location>
</feature>
<name>A0A3S4CKF5_9RHOB</name>
<evidence type="ECO:0000313" key="3">
    <source>
        <dbReference type="Proteomes" id="UP000270743"/>
    </source>
</evidence>
<evidence type="ECO:0000313" key="2">
    <source>
        <dbReference type="EMBL" id="VDS09581.1"/>
    </source>
</evidence>
<feature type="transmembrane region" description="Helical" evidence="1">
    <location>
        <begin position="190"/>
        <end position="211"/>
    </location>
</feature>
<evidence type="ECO:0000256" key="1">
    <source>
        <dbReference type="SAM" id="Phobius"/>
    </source>
</evidence>
<dbReference type="Pfam" id="PF06532">
    <property type="entry name" value="NrsF"/>
    <property type="match status" value="1"/>
</dbReference>
<gene>
    <name evidence="2" type="ORF">PARHAE_02784</name>
</gene>
<dbReference type="OrthoDB" id="7764375at2"/>
<dbReference type="RefSeq" id="WP_126155206.1">
    <property type="nucleotide sequence ID" value="NZ_UZWE01000037.1"/>
</dbReference>
<keyword evidence="1" id="KW-0812">Transmembrane</keyword>
<feature type="transmembrane region" description="Helical" evidence="1">
    <location>
        <begin position="158"/>
        <end position="178"/>
    </location>
</feature>